<feature type="domain" description="Nucleoside phosphorylase" evidence="5">
    <location>
        <begin position="15"/>
        <end position="222"/>
    </location>
</feature>
<comment type="catalytic activity">
    <reaction evidence="3">
        <text>a purine D-ribonucleoside + phosphate = a purine nucleobase + alpha-D-ribose 1-phosphate</text>
        <dbReference type="Rhea" id="RHEA:19805"/>
        <dbReference type="ChEBI" id="CHEBI:26386"/>
        <dbReference type="ChEBI" id="CHEBI:43474"/>
        <dbReference type="ChEBI" id="CHEBI:57720"/>
        <dbReference type="ChEBI" id="CHEBI:142355"/>
        <dbReference type="EC" id="2.4.2.1"/>
    </reaction>
</comment>
<feature type="site" description="Important for substrate specificity" evidence="3">
    <location>
        <position position="201"/>
    </location>
</feature>
<evidence type="ECO:0000256" key="3">
    <source>
        <dbReference type="HAMAP-Rule" id="MF_01963"/>
    </source>
</evidence>
<dbReference type="EC" id="2.4.2.1" evidence="3"/>
<dbReference type="Proteomes" id="UP000050482">
    <property type="component" value="Unassembled WGS sequence"/>
</dbReference>
<evidence type="ECO:0000313" key="7">
    <source>
        <dbReference type="Proteomes" id="UP000050482"/>
    </source>
</evidence>
<comment type="miscellaneous">
    <text evidence="3">Although this enzyme belongs to the family of MTA phosphorylases based on sequence homology, it lacks several conserved amino acids in the substrate binding pocket that confer specificity towards MTA.</text>
</comment>
<dbReference type="AlphaFoldDB" id="A0A0P9CYR5"/>
<evidence type="ECO:0000259" key="5">
    <source>
        <dbReference type="Pfam" id="PF01048"/>
    </source>
</evidence>
<feature type="binding site" evidence="3">
    <location>
        <position position="9"/>
    </location>
    <ligand>
        <name>phosphate</name>
        <dbReference type="ChEBI" id="CHEBI:43474"/>
    </ligand>
</feature>
<evidence type="ECO:0000313" key="6">
    <source>
        <dbReference type="EMBL" id="KPV44888.1"/>
    </source>
</evidence>
<dbReference type="SUPFAM" id="SSF53167">
    <property type="entry name" value="Purine and uridine phosphorylases"/>
    <property type="match status" value="1"/>
</dbReference>
<keyword evidence="3" id="KW-0660">Purine salvage</keyword>
<protein>
    <recommendedName>
        <fullName evidence="3">Purine nucleoside phosphorylase</fullName>
        <shortName evidence="3">PNP</shortName>
        <ecNumber evidence="3">2.4.2.1</ecNumber>
    </recommendedName>
</protein>
<comment type="subunit">
    <text evidence="3">Homohexamer. Dimer of a homotrimer.</text>
</comment>
<keyword evidence="2 3" id="KW-0808">Transferase</keyword>
<feature type="site" description="Important for substrate specificity" evidence="3">
    <location>
        <position position="147"/>
    </location>
</feature>
<dbReference type="InterPro" id="IPR000845">
    <property type="entry name" value="Nucleoside_phosphorylase_d"/>
</dbReference>
<accession>A0A0P9CYR5</accession>
<dbReference type="EMBL" id="LJCO01000020">
    <property type="protein sequence ID" value="KPV44888.1"/>
    <property type="molecule type" value="Genomic_DNA"/>
</dbReference>
<proteinExistence type="inferred from homology"/>
<keyword evidence="1 3" id="KW-0328">Glycosyltransferase</keyword>
<dbReference type="STRING" id="471514.AN477_05020"/>
<comment type="caution">
    <text evidence="3">Lacks conserved residue(s) required for the propagation of feature annotation.</text>
</comment>
<feature type="binding site" evidence="3">
    <location>
        <position position="165"/>
    </location>
    <ligand>
        <name>substrate</name>
    </ligand>
</feature>
<evidence type="ECO:0000256" key="2">
    <source>
        <dbReference type="ARBA" id="ARBA00022679"/>
    </source>
</evidence>
<dbReference type="PANTHER" id="PTHR42679">
    <property type="entry name" value="S-METHYL-5'-THIOADENOSINE PHOSPHORYLASE"/>
    <property type="match status" value="1"/>
</dbReference>
<feature type="region of interest" description="Disordered" evidence="4">
    <location>
        <begin position="251"/>
        <end position="273"/>
    </location>
</feature>
<sequence>MLESSIEQTLSTPFGLAKATIGTYKGKRIAFMPRHGVGHSIPPHLINYRANIWALKELGVQQVLATAAVGSLQLPYKPGSLVLIDSFLDYTKARPSTFFEEGRVVHVDMTDPYCGRLRSIVKGAADELDIPIFDGGTYVCAEGPRFESTAEIRLYQSFGAAVVGMTTIPEVVLAKEAELCYATVCMVTNYGAGISPHPLTHEEVVESMQENVHRIRNLFFHTIERLDTTRDCRCPHAVGGQQPLVGNRDEAQEMDANGNALAQVPSSEGSDRV</sequence>
<dbReference type="InterPro" id="IPR035994">
    <property type="entry name" value="Nucleoside_phosphorylase_sf"/>
</dbReference>
<feature type="binding site" evidence="3">
    <location>
        <position position="166"/>
    </location>
    <ligand>
        <name>phosphate</name>
        <dbReference type="ChEBI" id="CHEBI:43474"/>
    </ligand>
</feature>
<organism evidence="6 7">
    <name type="scientific">Alicyclobacillus ferrooxydans</name>
    <dbReference type="NCBI Taxonomy" id="471514"/>
    <lineage>
        <taxon>Bacteria</taxon>
        <taxon>Bacillati</taxon>
        <taxon>Bacillota</taxon>
        <taxon>Bacilli</taxon>
        <taxon>Bacillales</taxon>
        <taxon>Alicyclobacillaceae</taxon>
        <taxon>Alicyclobacillus</taxon>
    </lineage>
</organism>
<feature type="binding site" evidence="3">
    <location>
        <begin position="34"/>
        <end position="35"/>
    </location>
    <ligand>
        <name>phosphate</name>
        <dbReference type="ChEBI" id="CHEBI:43474"/>
    </ligand>
</feature>
<dbReference type="GO" id="GO:0005829">
    <property type="term" value="C:cytosol"/>
    <property type="evidence" value="ECO:0007669"/>
    <property type="project" value="TreeGrafter"/>
</dbReference>
<dbReference type="GO" id="GO:0017061">
    <property type="term" value="F:S-methyl-5-thioadenosine phosphorylase activity"/>
    <property type="evidence" value="ECO:0007669"/>
    <property type="project" value="InterPro"/>
</dbReference>
<dbReference type="PATRIC" id="fig|471514.4.peg.3170"/>
<dbReference type="GO" id="GO:0006166">
    <property type="term" value="P:purine ribonucleoside salvage"/>
    <property type="evidence" value="ECO:0007669"/>
    <property type="project" value="UniProtKB-UniRule"/>
</dbReference>
<dbReference type="HAMAP" id="MF_01963">
    <property type="entry name" value="MTAP"/>
    <property type="match status" value="1"/>
</dbReference>
<comment type="pathway">
    <text evidence="3">Purine metabolism; purine nucleoside salvage.</text>
</comment>
<evidence type="ECO:0000256" key="1">
    <source>
        <dbReference type="ARBA" id="ARBA00022676"/>
    </source>
</evidence>
<comment type="similarity">
    <text evidence="3">Belongs to the PNP/MTAP phosphorylase family. MTAP subfamily.</text>
</comment>
<keyword evidence="7" id="KW-1185">Reference proteome</keyword>
<dbReference type="Gene3D" id="3.40.50.1580">
    <property type="entry name" value="Nucleoside phosphorylase domain"/>
    <property type="match status" value="1"/>
</dbReference>
<dbReference type="InterPro" id="IPR010044">
    <property type="entry name" value="MTAP"/>
</dbReference>
<dbReference type="Pfam" id="PF01048">
    <property type="entry name" value="PNP_UDP_1"/>
    <property type="match status" value="1"/>
</dbReference>
<name>A0A0P9CYR5_9BACL</name>
<dbReference type="NCBIfam" id="TIGR01694">
    <property type="entry name" value="MTAP"/>
    <property type="match status" value="1"/>
</dbReference>
<dbReference type="CDD" id="cd09010">
    <property type="entry name" value="MTAP_SsMTAPII_like_MTIP"/>
    <property type="match status" value="1"/>
</dbReference>
<feature type="compositionally biased region" description="Polar residues" evidence="4">
    <location>
        <begin position="264"/>
        <end position="273"/>
    </location>
</feature>
<gene>
    <name evidence="6" type="ORF">AN477_05020</name>
</gene>
<evidence type="ECO:0000256" key="4">
    <source>
        <dbReference type="SAM" id="MobiDB-lite"/>
    </source>
</evidence>
<reference evidence="6 7" key="1">
    <citation type="submission" date="2015-09" db="EMBL/GenBank/DDBJ databases">
        <title>Draft genome sequence of Alicyclobacillus ferrooxydans DSM 22381.</title>
        <authorList>
            <person name="Hemp J."/>
        </authorList>
    </citation>
    <scope>NUCLEOTIDE SEQUENCE [LARGE SCALE GENOMIC DNA]</scope>
    <source>
        <strain evidence="6 7">TC-34</strain>
    </source>
</reference>
<dbReference type="GO" id="GO:0019509">
    <property type="term" value="P:L-methionine salvage from methylthioadenosine"/>
    <property type="evidence" value="ECO:0007669"/>
    <property type="project" value="TreeGrafter"/>
</dbReference>
<comment type="caution">
    <text evidence="6">The sequence shown here is derived from an EMBL/GenBank/DDBJ whole genome shotgun (WGS) entry which is preliminary data.</text>
</comment>
<comment type="function">
    <text evidence="3">Purine nucleoside phosphorylase involved in purine salvage.</text>
</comment>
<dbReference type="UniPathway" id="UPA00606"/>
<dbReference type="PANTHER" id="PTHR42679:SF2">
    <property type="entry name" value="S-METHYL-5'-THIOADENOSINE PHOSPHORYLASE"/>
    <property type="match status" value="1"/>
</dbReference>